<evidence type="ECO:0000256" key="1">
    <source>
        <dbReference type="ARBA" id="ARBA00004141"/>
    </source>
</evidence>
<dbReference type="GO" id="GO:0072546">
    <property type="term" value="C:EMC complex"/>
    <property type="evidence" value="ECO:0007669"/>
    <property type="project" value="TreeGrafter"/>
</dbReference>
<comment type="function">
    <text evidence="7">The EMC seems to be required for efficient folding of proteins in the endoplasmic reticulum (ER).</text>
</comment>
<evidence type="ECO:0000256" key="2">
    <source>
        <dbReference type="ARBA" id="ARBA00005376"/>
    </source>
</evidence>
<dbReference type="InterPro" id="IPR008568">
    <property type="entry name" value="EMC3"/>
</dbReference>
<proteinExistence type="inferred from homology"/>
<evidence type="ECO:0000256" key="8">
    <source>
        <dbReference type="SAM" id="Phobius"/>
    </source>
</evidence>
<dbReference type="STRING" id="1016849.A0A0D1WRD1"/>
<dbReference type="SMART" id="SM01415">
    <property type="entry name" value="DUF106"/>
    <property type="match status" value="1"/>
</dbReference>
<dbReference type="Proteomes" id="UP000053599">
    <property type="component" value="Unassembled WGS sequence"/>
</dbReference>
<dbReference type="InterPro" id="IPR002809">
    <property type="entry name" value="EMC3/TMCO1"/>
</dbReference>
<evidence type="ECO:0000256" key="6">
    <source>
        <dbReference type="ARBA" id="ARBA00023136"/>
    </source>
</evidence>
<dbReference type="PIRSF" id="PIRSF010045">
    <property type="entry name" value="DUF850_TM_euk"/>
    <property type="match status" value="1"/>
</dbReference>
<sequence length="265" mass="29472">MAAPGAEQTIHRDPALFYWILLPITIVMILTGVLRHYATVLLQDRPKPASNLLESRERQAILRGINLRNNANAALTNSSFTARKEYLIDSYKKGTFLKGGPASRGQAAANPMSDPAAMEGMMGMMKGNMAMMIPQTLIMSWINAFFAGFVILKLPFPLTVRFKSMLQAGVMTRDLDVRWVSSLSWYFLCLFGLQSVFIFILGNENAASQMAQQMAQMNPGANANPFGPGQDPDKMFQAEAENLEVQEHWSVLDEADERLLQIYGS</sequence>
<feature type="transmembrane region" description="Helical" evidence="8">
    <location>
        <begin position="131"/>
        <end position="152"/>
    </location>
</feature>
<feature type="transmembrane region" description="Helical" evidence="8">
    <location>
        <begin position="16"/>
        <end position="38"/>
    </location>
</feature>
<organism evidence="9 10">
    <name type="scientific">Exophiala sideris</name>
    <dbReference type="NCBI Taxonomy" id="1016849"/>
    <lineage>
        <taxon>Eukaryota</taxon>
        <taxon>Fungi</taxon>
        <taxon>Dikarya</taxon>
        <taxon>Ascomycota</taxon>
        <taxon>Pezizomycotina</taxon>
        <taxon>Eurotiomycetes</taxon>
        <taxon>Chaetothyriomycetidae</taxon>
        <taxon>Chaetothyriales</taxon>
        <taxon>Herpotrichiellaceae</taxon>
        <taxon>Exophiala</taxon>
    </lineage>
</organism>
<evidence type="ECO:0000256" key="3">
    <source>
        <dbReference type="ARBA" id="ARBA00020822"/>
    </source>
</evidence>
<keyword evidence="6 8" id="KW-0472">Membrane</keyword>
<dbReference type="AlphaFoldDB" id="A0A0D1WRD1"/>
<evidence type="ECO:0000256" key="7">
    <source>
        <dbReference type="PIRNR" id="PIRNR010045"/>
    </source>
</evidence>
<accession>A0A0D1WRD1</accession>
<dbReference type="Pfam" id="PF01956">
    <property type="entry name" value="EMC3_TMCO1"/>
    <property type="match status" value="1"/>
</dbReference>
<feature type="transmembrane region" description="Helical" evidence="8">
    <location>
        <begin position="183"/>
        <end position="202"/>
    </location>
</feature>
<comment type="subcellular location">
    <subcellularLocation>
        <location evidence="1">Membrane</location>
        <topology evidence="1">Multi-pass membrane protein</topology>
    </subcellularLocation>
</comment>
<dbReference type="PANTHER" id="PTHR13116:SF5">
    <property type="entry name" value="ER MEMBRANE PROTEIN COMPLEX SUBUNIT 3"/>
    <property type="match status" value="1"/>
</dbReference>
<protein>
    <recommendedName>
        <fullName evidence="3 7">ER membrane protein complex subunit 3</fullName>
    </recommendedName>
</protein>
<dbReference type="GO" id="GO:0034975">
    <property type="term" value="P:protein folding in endoplasmic reticulum"/>
    <property type="evidence" value="ECO:0007669"/>
    <property type="project" value="TreeGrafter"/>
</dbReference>
<dbReference type="HOGENOM" id="CLU_060791_0_0_1"/>
<evidence type="ECO:0000256" key="4">
    <source>
        <dbReference type="ARBA" id="ARBA00022692"/>
    </source>
</evidence>
<evidence type="ECO:0000313" key="10">
    <source>
        <dbReference type="Proteomes" id="UP000053599"/>
    </source>
</evidence>
<name>A0A0D1WRD1_9EURO</name>
<keyword evidence="5 8" id="KW-1133">Transmembrane helix</keyword>
<dbReference type="EMBL" id="KN846954">
    <property type="protein sequence ID" value="KIV77651.1"/>
    <property type="molecule type" value="Genomic_DNA"/>
</dbReference>
<dbReference type="OrthoDB" id="6745403at2759"/>
<evidence type="ECO:0000256" key="5">
    <source>
        <dbReference type="ARBA" id="ARBA00022989"/>
    </source>
</evidence>
<dbReference type="PANTHER" id="PTHR13116">
    <property type="entry name" value="ER MEMBRANE PROTEIN COMPLEX SUBUNIT 3"/>
    <property type="match status" value="1"/>
</dbReference>
<reference evidence="9 10" key="1">
    <citation type="submission" date="2015-01" db="EMBL/GenBank/DDBJ databases">
        <title>The Genome Sequence of Exophiala sideris CBS121828.</title>
        <authorList>
            <consortium name="The Broad Institute Genomics Platform"/>
            <person name="Cuomo C."/>
            <person name="de Hoog S."/>
            <person name="Gorbushina A."/>
            <person name="Stielow B."/>
            <person name="Teixiera M."/>
            <person name="Abouelleil A."/>
            <person name="Chapman S.B."/>
            <person name="Priest M."/>
            <person name="Young S.K."/>
            <person name="Wortman J."/>
            <person name="Nusbaum C."/>
            <person name="Birren B."/>
        </authorList>
    </citation>
    <scope>NUCLEOTIDE SEQUENCE [LARGE SCALE GENOMIC DNA]</scope>
    <source>
        <strain evidence="9 10">CBS 121828</strain>
    </source>
</reference>
<gene>
    <name evidence="9" type="ORF">PV11_09438</name>
</gene>
<keyword evidence="4 8" id="KW-0812">Transmembrane</keyword>
<comment type="similarity">
    <text evidence="2 7">Belongs to the EMC3 family.</text>
</comment>
<evidence type="ECO:0000313" key="9">
    <source>
        <dbReference type="EMBL" id="KIV77651.1"/>
    </source>
</evidence>